<gene>
    <name evidence="1" type="ORF">SDC9_55860</name>
</gene>
<reference evidence="1" key="1">
    <citation type="submission" date="2019-08" db="EMBL/GenBank/DDBJ databases">
        <authorList>
            <person name="Kucharzyk K."/>
            <person name="Murdoch R.W."/>
            <person name="Higgins S."/>
            <person name="Loffler F."/>
        </authorList>
    </citation>
    <scope>NUCLEOTIDE SEQUENCE</scope>
</reference>
<evidence type="ECO:0000313" key="1">
    <source>
        <dbReference type="EMBL" id="MPM09540.1"/>
    </source>
</evidence>
<protein>
    <submittedName>
        <fullName evidence="1">Uncharacterized protein</fullName>
    </submittedName>
</protein>
<accession>A0A644X073</accession>
<name>A0A644X073_9ZZZZ</name>
<dbReference type="AlphaFoldDB" id="A0A644X073"/>
<organism evidence="1">
    <name type="scientific">bioreactor metagenome</name>
    <dbReference type="NCBI Taxonomy" id="1076179"/>
    <lineage>
        <taxon>unclassified sequences</taxon>
        <taxon>metagenomes</taxon>
        <taxon>ecological metagenomes</taxon>
    </lineage>
</organism>
<comment type="caution">
    <text evidence="1">The sequence shown here is derived from an EMBL/GenBank/DDBJ whole genome shotgun (WGS) entry which is preliminary data.</text>
</comment>
<dbReference type="EMBL" id="VSSQ01001582">
    <property type="protein sequence ID" value="MPM09540.1"/>
    <property type="molecule type" value="Genomic_DNA"/>
</dbReference>
<sequence length="198" mass="21298">MVLELIPNLSATDCPESGSMSSSITVPSMSASLRLLILEVKMILSPSRRKRGANEFIISVFWVTSVLVIDPVFRSFVWANPMNFHLVSDSGMVNSITVSPFSLVRSCGKKKAVSLKLVRTAMSSIPASPPRSLRMSSPALRPPIKYPTFLSASPSDDSISSATIISMAAGASFLADPAFSRLYPVAVVWQQANETVSS</sequence>
<proteinExistence type="predicted"/>